<feature type="region of interest" description="Disordered" evidence="1">
    <location>
        <begin position="88"/>
        <end position="111"/>
    </location>
</feature>
<organism evidence="2 3">
    <name type="scientific">Cyphomyrmex costatus</name>
    <dbReference type="NCBI Taxonomy" id="456900"/>
    <lineage>
        <taxon>Eukaryota</taxon>
        <taxon>Metazoa</taxon>
        <taxon>Ecdysozoa</taxon>
        <taxon>Arthropoda</taxon>
        <taxon>Hexapoda</taxon>
        <taxon>Insecta</taxon>
        <taxon>Pterygota</taxon>
        <taxon>Neoptera</taxon>
        <taxon>Endopterygota</taxon>
        <taxon>Hymenoptera</taxon>
        <taxon>Apocrita</taxon>
        <taxon>Aculeata</taxon>
        <taxon>Formicoidea</taxon>
        <taxon>Formicidae</taxon>
        <taxon>Myrmicinae</taxon>
        <taxon>Cyphomyrmex</taxon>
    </lineage>
</organism>
<reference evidence="2 3" key="1">
    <citation type="submission" date="2016-03" db="EMBL/GenBank/DDBJ databases">
        <title>Cyphomyrmex costatus WGS genome.</title>
        <authorList>
            <person name="Nygaard S."/>
            <person name="Hu H."/>
            <person name="Boomsma J."/>
            <person name="Zhang G."/>
        </authorList>
    </citation>
    <scope>NUCLEOTIDE SEQUENCE [LARGE SCALE GENOMIC DNA]</scope>
    <source>
        <strain evidence="2">MS0001</strain>
        <tissue evidence="2">Whole body</tissue>
    </source>
</reference>
<proteinExistence type="predicted"/>
<feature type="compositionally biased region" description="Polar residues" evidence="1">
    <location>
        <begin position="94"/>
        <end position="111"/>
    </location>
</feature>
<dbReference type="Proteomes" id="UP000078542">
    <property type="component" value="Unassembled WGS sequence"/>
</dbReference>
<evidence type="ECO:0000256" key="1">
    <source>
        <dbReference type="SAM" id="MobiDB-lite"/>
    </source>
</evidence>
<dbReference type="EMBL" id="KQ977791">
    <property type="protein sequence ID" value="KYM99860.1"/>
    <property type="molecule type" value="Genomic_DNA"/>
</dbReference>
<evidence type="ECO:0000313" key="2">
    <source>
        <dbReference type="EMBL" id="KYM99860.1"/>
    </source>
</evidence>
<name>A0A195CGK5_9HYME</name>
<sequence>MRSVKRGRRSRGAVRCDTSDCRLPLFPPVNPFFSPRLGRCRLGGFDTRPSRAVIKPRPDSYLNGQLSLDLDGGKSIGFCEPLALKPPTARPGSRLQQPLNCPSATYRSTSL</sequence>
<accession>A0A195CGK5</accession>
<evidence type="ECO:0000313" key="3">
    <source>
        <dbReference type="Proteomes" id="UP000078542"/>
    </source>
</evidence>
<dbReference type="AlphaFoldDB" id="A0A195CGK5"/>
<keyword evidence="3" id="KW-1185">Reference proteome</keyword>
<gene>
    <name evidence="2" type="ORF">ALC62_09480</name>
</gene>
<protein>
    <submittedName>
        <fullName evidence="2">Uncharacterized protein</fullName>
    </submittedName>
</protein>